<dbReference type="Proteomes" id="UP000188268">
    <property type="component" value="Unassembled WGS sequence"/>
</dbReference>
<evidence type="ECO:0000256" key="3">
    <source>
        <dbReference type="ARBA" id="ARBA00022618"/>
    </source>
</evidence>
<evidence type="ECO:0000259" key="9">
    <source>
        <dbReference type="Pfam" id="PF24807"/>
    </source>
</evidence>
<sequence>MVNFHRTRSLAFYNKPDLEPAHKRPIPQGPYDTWDAPGLVDDFRLNLLDWGSSDMKAIALGNRVYLVGHSGISNLVTGLDEDGIVTSVSWAPDGRRIAIGLDNSQVQLWDAASSQKVSTLRGCHAHGSRVGSMAWNNNHILTTGGMDGLIVNNDERMRSHIVDSYEGHTLEVCGLKWSASGQQLASGGSDNLVHIWDRSMASSNLPTPWLHRLDHHTSAVKALAWCPFQRNLLASGGGEGDGSIKFWSTKTGACLNSVNTGSEVSALLWSKTERELLSSHGHGYDQNQLILWRYPSLVKMAKLAHTSRVLCMAQSPDGCTVASAGGDERLRLWNVFGVPEIPKPTPKLKPEPFLPAIHMR</sequence>
<dbReference type="AlphaFoldDB" id="A0A1R3IL14"/>
<dbReference type="PROSITE" id="PS00678">
    <property type="entry name" value="WD_REPEATS_1"/>
    <property type="match status" value="1"/>
</dbReference>
<organism evidence="10 11">
    <name type="scientific">Corchorus capsularis</name>
    <name type="common">Jute</name>
    <dbReference type="NCBI Taxonomy" id="210143"/>
    <lineage>
        <taxon>Eukaryota</taxon>
        <taxon>Viridiplantae</taxon>
        <taxon>Streptophyta</taxon>
        <taxon>Embryophyta</taxon>
        <taxon>Tracheophyta</taxon>
        <taxon>Spermatophyta</taxon>
        <taxon>Magnoliopsida</taxon>
        <taxon>eudicotyledons</taxon>
        <taxon>Gunneridae</taxon>
        <taxon>Pentapetalae</taxon>
        <taxon>rosids</taxon>
        <taxon>malvids</taxon>
        <taxon>Malvales</taxon>
        <taxon>Malvaceae</taxon>
        <taxon>Grewioideae</taxon>
        <taxon>Apeibeae</taxon>
        <taxon>Corchorus</taxon>
    </lineage>
</organism>
<keyword evidence="6" id="KW-0131">Cell cycle</keyword>
<dbReference type="OMA" id="LAWNKRI"/>
<feature type="domain" description="CDC20/Fizzy WD40" evidence="9">
    <location>
        <begin position="35"/>
        <end position="333"/>
    </location>
</feature>
<feature type="repeat" description="WD" evidence="8">
    <location>
        <begin position="85"/>
        <end position="119"/>
    </location>
</feature>
<keyword evidence="4" id="KW-0677">Repeat</keyword>
<gene>
    <name evidence="10" type="ORF">CCACVL1_11452</name>
</gene>
<evidence type="ECO:0000256" key="4">
    <source>
        <dbReference type="ARBA" id="ARBA00022737"/>
    </source>
</evidence>
<dbReference type="SMART" id="SM00320">
    <property type="entry name" value="WD40"/>
    <property type="match status" value="6"/>
</dbReference>
<comment type="caution">
    <text evidence="10">The sequence shown here is derived from an EMBL/GenBank/DDBJ whole genome shotgun (WGS) entry which is preliminary data.</text>
</comment>
<dbReference type="PROSITE" id="PS50294">
    <property type="entry name" value="WD_REPEATS_REGION"/>
    <property type="match status" value="2"/>
</dbReference>
<evidence type="ECO:0000256" key="6">
    <source>
        <dbReference type="ARBA" id="ARBA00023306"/>
    </source>
</evidence>
<dbReference type="SUPFAM" id="SSF50998">
    <property type="entry name" value="Quinoprotein alcohol dehydrogenase-like"/>
    <property type="match status" value="1"/>
</dbReference>
<dbReference type="STRING" id="210143.A0A1R3IL14"/>
<dbReference type="GO" id="GO:0010997">
    <property type="term" value="F:anaphase-promoting complex binding"/>
    <property type="evidence" value="ECO:0007669"/>
    <property type="project" value="InterPro"/>
</dbReference>
<dbReference type="UniPathway" id="UPA00143"/>
<keyword evidence="11" id="KW-1185">Reference proteome</keyword>
<dbReference type="GO" id="GO:1905786">
    <property type="term" value="P:positive regulation of anaphase-promoting complex-dependent catabolic process"/>
    <property type="evidence" value="ECO:0007669"/>
    <property type="project" value="TreeGrafter"/>
</dbReference>
<keyword evidence="2 8" id="KW-0853">WD repeat</keyword>
<dbReference type="GO" id="GO:1990757">
    <property type="term" value="F:ubiquitin ligase activator activity"/>
    <property type="evidence" value="ECO:0007669"/>
    <property type="project" value="TreeGrafter"/>
</dbReference>
<feature type="repeat" description="WD" evidence="8">
    <location>
        <begin position="302"/>
        <end position="335"/>
    </location>
</feature>
<dbReference type="GO" id="GO:0016567">
    <property type="term" value="P:protein ubiquitination"/>
    <property type="evidence" value="ECO:0007669"/>
    <property type="project" value="UniProtKB-UniPathway"/>
</dbReference>
<dbReference type="PANTHER" id="PTHR19918:SF8">
    <property type="entry name" value="FI02843P"/>
    <property type="match status" value="1"/>
</dbReference>
<proteinExistence type="inferred from homology"/>
<dbReference type="OrthoDB" id="10263272at2759"/>
<dbReference type="InterPro" id="IPR011047">
    <property type="entry name" value="Quinoprotein_ADH-like_sf"/>
</dbReference>
<evidence type="ECO:0000313" key="11">
    <source>
        <dbReference type="Proteomes" id="UP000188268"/>
    </source>
</evidence>
<comment type="function">
    <text evidence="7">Component of the anaphase promoting complex/cyclosome (APC/C), a cell cycle-regulated E3 ubiquitin-protein ligase complex that controls progression through mitosis and the G1 phase of the cell cycle.</text>
</comment>
<dbReference type="InterPro" id="IPR015943">
    <property type="entry name" value="WD40/YVTN_repeat-like_dom_sf"/>
</dbReference>
<dbReference type="Pfam" id="PF24807">
    <property type="entry name" value="WD40_CDC20-Fz"/>
    <property type="match status" value="1"/>
</dbReference>
<evidence type="ECO:0000256" key="5">
    <source>
        <dbReference type="ARBA" id="ARBA00022776"/>
    </source>
</evidence>
<comment type="similarity">
    <text evidence="1">Belongs to the WD repeat CDC20/Fizzy family.</text>
</comment>
<reference evidence="10 11" key="1">
    <citation type="submission" date="2013-09" db="EMBL/GenBank/DDBJ databases">
        <title>Corchorus capsularis genome sequencing.</title>
        <authorList>
            <person name="Alam M."/>
            <person name="Haque M.S."/>
            <person name="Islam M.S."/>
            <person name="Emdad E.M."/>
            <person name="Islam M.M."/>
            <person name="Ahmed B."/>
            <person name="Halim A."/>
            <person name="Hossen Q.M.M."/>
            <person name="Hossain M.Z."/>
            <person name="Ahmed R."/>
            <person name="Khan M.M."/>
            <person name="Islam R."/>
            <person name="Rashid M.M."/>
            <person name="Khan S.A."/>
            <person name="Rahman M.S."/>
            <person name="Alam M."/>
        </authorList>
    </citation>
    <scope>NUCLEOTIDE SEQUENCE [LARGE SCALE GENOMIC DNA]</scope>
    <source>
        <strain evidence="11">cv. CVL-1</strain>
        <tissue evidence="10">Whole seedling</tissue>
    </source>
</reference>
<evidence type="ECO:0000256" key="1">
    <source>
        <dbReference type="ARBA" id="ARBA00006445"/>
    </source>
</evidence>
<evidence type="ECO:0000256" key="8">
    <source>
        <dbReference type="PROSITE-ProRule" id="PRU00221"/>
    </source>
</evidence>
<dbReference type="GO" id="GO:0051301">
    <property type="term" value="P:cell division"/>
    <property type="evidence" value="ECO:0007669"/>
    <property type="project" value="UniProtKB-KW"/>
</dbReference>
<name>A0A1R3IL14_COCAP</name>
<dbReference type="Gramene" id="OMO83289">
    <property type="protein sequence ID" value="OMO83289"/>
    <property type="gene ID" value="CCACVL1_11452"/>
</dbReference>
<accession>A0A1R3IL14</accession>
<dbReference type="InterPro" id="IPR019775">
    <property type="entry name" value="WD40_repeat_CS"/>
</dbReference>
<dbReference type="EMBL" id="AWWV01009889">
    <property type="protein sequence ID" value="OMO83289.1"/>
    <property type="molecule type" value="Genomic_DNA"/>
</dbReference>
<dbReference type="Gene3D" id="2.130.10.10">
    <property type="entry name" value="YVTN repeat-like/Quinoprotein amine dehydrogenase"/>
    <property type="match status" value="1"/>
</dbReference>
<dbReference type="InterPro" id="IPR033010">
    <property type="entry name" value="Cdc20/Fizzy"/>
</dbReference>
<evidence type="ECO:0000313" key="10">
    <source>
        <dbReference type="EMBL" id="OMO83289.1"/>
    </source>
</evidence>
<dbReference type="InterPro" id="IPR056150">
    <property type="entry name" value="WD40_CDC20-Fz"/>
</dbReference>
<dbReference type="PROSITE" id="PS50082">
    <property type="entry name" value="WD_REPEATS_2"/>
    <property type="match status" value="3"/>
</dbReference>
<dbReference type="GO" id="GO:0031145">
    <property type="term" value="P:anaphase-promoting complex-dependent catabolic process"/>
    <property type="evidence" value="ECO:0007669"/>
    <property type="project" value="TreeGrafter"/>
</dbReference>
<feature type="repeat" description="WD" evidence="8">
    <location>
        <begin position="165"/>
        <end position="197"/>
    </location>
</feature>
<dbReference type="GO" id="GO:0005680">
    <property type="term" value="C:anaphase-promoting complex"/>
    <property type="evidence" value="ECO:0007669"/>
    <property type="project" value="TreeGrafter"/>
</dbReference>
<keyword evidence="5" id="KW-0498">Mitosis</keyword>
<dbReference type="InterPro" id="IPR001680">
    <property type="entry name" value="WD40_rpt"/>
</dbReference>
<keyword evidence="3" id="KW-0132">Cell division</keyword>
<evidence type="ECO:0000256" key="2">
    <source>
        <dbReference type="ARBA" id="ARBA00022574"/>
    </source>
</evidence>
<evidence type="ECO:0000256" key="7">
    <source>
        <dbReference type="ARBA" id="ARBA00023425"/>
    </source>
</evidence>
<protein>
    <recommendedName>
        <fullName evidence="9">CDC20/Fizzy WD40 domain-containing protein</fullName>
    </recommendedName>
</protein>
<dbReference type="PANTHER" id="PTHR19918">
    <property type="entry name" value="CELL DIVISION CYCLE 20 CDC20 FIZZY -RELATED"/>
    <property type="match status" value="1"/>
</dbReference>